<keyword evidence="3" id="KW-0805">Transcription regulation</keyword>
<evidence type="ECO:0000256" key="1">
    <source>
        <dbReference type="ARBA" id="ARBA00004123"/>
    </source>
</evidence>
<dbReference type="GO" id="GO:0008270">
    <property type="term" value="F:zinc ion binding"/>
    <property type="evidence" value="ECO:0007669"/>
    <property type="project" value="InterPro"/>
</dbReference>
<dbReference type="InterPro" id="IPR001138">
    <property type="entry name" value="Zn2Cys6_DnaBD"/>
</dbReference>
<dbReference type="GO" id="GO:0003677">
    <property type="term" value="F:DNA binding"/>
    <property type="evidence" value="ECO:0007669"/>
    <property type="project" value="InterPro"/>
</dbReference>
<dbReference type="GO" id="GO:0006351">
    <property type="term" value="P:DNA-templated transcription"/>
    <property type="evidence" value="ECO:0007669"/>
    <property type="project" value="InterPro"/>
</dbReference>
<proteinExistence type="predicted"/>
<accession>A0A067MTV9</accession>
<dbReference type="HOGENOM" id="CLU_022337_0_0_1"/>
<dbReference type="GO" id="GO:0000981">
    <property type="term" value="F:DNA-binding transcription factor activity, RNA polymerase II-specific"/>
    <property type="evidence" value="ECO:0007669"/>
    <property type="project" value="InterPro"/>
</dbReference>
<evidence type="ECO:0000256" key="5">
    <source>
        <dbReference type="ARBA" id="ARBA00023242"/>
    </source>
</evidence>
<dbReference type="PROSITE" id="PS50048">
    <property type="entry name" value="ZN2_CY6_FUNGAL_2"/>
    <property type="match status" value="1"/>
</dbReference>
<dbReference type="PANTHER" id="PTHR47338">
    <property type="entry name" value="ZN(II)2CYS6 TRANSCRIPTION FACTOR (EUROFUNG)-RELATED"/>
    <property type="match status" value="1"/>
</dbReference>
<dbReference type="Pfam" id="PF04082">
    <property type="entry name" value="Fungal_trans"/>
    <property type="match status" value="1"/>
</dbReference>
<keyword evidence="5" id="KW-0539">Nucleus</keyword>
<evidence type="ECO:0000256" key="2">
    <source>
        <dbReference type="ARBA" id="ARBA00022723"/>
    </source>
</evidence>
<dbReference type="InterPro" id="IPR007219">
    <property type="entry name" value="XnlR_reg_dom"/>
</dbReference>
<dbReference type="InParanoid" id="A0A067MTV9"/>
<evidence type="ECO:0000256" key="3">
    <source>
        <dbReference type="ARBA" id="ARBA00023015"/>
    </source>
</evidence>
<protein>
    <recommendedName>
        <fullName evidence="6">Zn(2)-C6 fungal-type domain-containing protein</fullName>
    </recommendedName>
</protein>
<dbReference type="STRING" id="930990.A0A067MTV9"/>
<keyword evidence="2" id="KW-0479">Metal-binding</keyword>
<evidence type="ECO:0000256" key="4">
    <source>
        <dbReference type="ARBA" id="ARBA00023163"/>
    </source>
</evidence>
<organism evidence="7 8">
    <name type="scientific">Botryobasidium botryosum (strain FD-172 SS1)</name>
    <dbReference type="NCBI Taxonomy" id="930990"/>
    <lineage>
        <taxon>Eukaryota</taxon>
        <taxon>Fungi</taxon>
        <taxon>Dikarya</taxon>
        <taxon>Basidiomycota</taxon>
        <taxon>Agaricomycotina</taxon>
        <taxon>Agaricomycetes</taxon>
        <taxon>Cantharellales</taxon>
        <taxon>Botryobasidiaceae</taxon>
        <taxon>Botryobasidium</taxon>
    </lineage>
</organism>
<comment type="subcellular location">
    <subcellularLocation>
        <location evidence="1">Nucleus</location>
    </subcellularLocation>
</comment>
<name>A0A067MTV9_BOTB1</name>
<evidence type="ECO:0000313" key="8">
    <source>
        <dbReference type="Proteomes" id="UP000027195"/>
    </source>
</evidence>
<dbReference type="AlphaFoldDB" id="A0A067MTV9"/>
<keyword evidence="8" id="KW-1185">Reference proteome</keyword>
<dbReference type="SUPFAM" id="SSF57701">
    <property type="entry name" value="Zn2/Cys6 DNA-binding domain"/>
    <property type="match status" value="1"/>
</dbReference>
<dbReference type="InterPro" id="IPR050815">
    <property type="entry name" value="TF_fung"/>
</dbReference>
<dbReference type="PANTHER" id="PTHR47338:SF29">
    <property type="entry name" value="ZN(2)-C6 FUNGAL-TYPE DOMAIN-CONTAINING PROTEIN"/>
    <property type="match status" value="1"/>
</dbReference>
<keyword evidence="4" id="KW-0804">Transcription</keyword>
<dbReference type="PROSITE" id="PS00463">
    <property type="entry name" value="ZN2_CY6_FUNGAL_1"/>
    <property type="match status" value="1"/>
</dbReference>
<dbReference type="InterPro" id="IPR036864">
    <property type="entry name" value="Zn2-C6_fun-type_DNA-bd_sf"/>
</dbReference>
<dbReference type="CDD" id="cd12148">
    <property type="entry name" value="fungal_TF_MHR"/>
    <property type="match status" value="1"/>
</dbReference>
<feature type="domain" description="Zn(2)-C6 fungal-type" evidence="6">
    <location>
        <begin position="16"/>
        <end position="48"/>
    </location>
</feature>
<dbReference type="Pfam" id="PF00172">
    <property type="entry name" value="Zn_clus"/>
    <property type="match status" value="1"/>
</dbReference>
<dbReference type="CDD" id="cd00067">
    <property type="entry name" value="GAL4"/>
    <property type="match status" value="1"/>
</dbReference>
<reference evidence="8" key="1">
    <citation type="journal article" date="2014" name="Proc. Natl. Acad. Sci. U.S.A.">
        <title>Extensive sampling of basidiomycete genomes demonstrates inadequacy of the white-rot/brown-rot paradigm for wood decay fungi.</title>
        <authorList>
            <person name="Riley R."/>
            <person name="Salamov A.A."/>
            <person name="Brown D.W."/>
            <person name="Nagy L.G."/>
            <person name="Floudas D."/>
            <person name="Held B.W."/>
            <person name="Levasseur A."/>
            <person name="Lombard V."/>
            <person name="Morin E."/>
            <person name="Otillar R."/>
            <person name="Lindquist E.A."/>
            <person name="Sun H."/>
            <person name="LaButti K.M."/>
            <person name="Schmutz J."/>
            <person name="Jabbour D."/>
            <person name="Luo H."/>
            <person name="Baker S.E."/>
            <person name="Pisabarro A.G."/>
            <person name="Walton J.D."/>
            <person name="Blanchette R.A."/>
            <person name="Henrissat B."/>
            <person name="Martin F."/>
            <person name="Cullen D."/>
            <person name="Hibbett D.S."/>
            <person name="Grigoriev I.V."/>
        </authorList>
    </citation>
    <scope>NUCLEOTIDE SEQUENCE [LARGE SCALE GENOMIC DNA]</scope>
    <source>
        <strain evidence="8">FD-172 SS1</strain>
    </source>
</reference>
<dbReference type="GO" id="GO:0005634">
    <property type="term" value="C:nucleus"/>
    <property type="evidence" value="ECO:0007669"/>
    <property type="project" value="UniProtKB-SubCell"/>
</dbReference>
<gene>
    <name evidence="7" type="ORF">BOTBODRAFT_28532</name>
</gene>
<sequence>MEGSESSHLALVRGSACVVCKRKKRGCDAAKPSCTPCVRSGWRTRCEYPPNPKEMREKALQSRIEELESRLRGLGQEQASGSSVPAVSSVLVSFPRTNFNTQAYFPPLQLPKFTPGPLDIPSSLKDTILGMIEQKDVLANIRDPLIEIFMKQRWQYCLEWSAPRFWAAYKLPPDHPDSIHPALLDAMCLLGCFHSRSSLEKYQDFFYTRVQRSLVECLKNADRLYDFIRASSLAGIYCHFRRKYIAGQNHISATIHFAMACGLHKIENYDMTSSSISPLIRQSRDVADLGDMIHTWWGLYCLDRIAAIVVEGIVTVPKDETVITTVWPCAFGDYINGNAIATPYGSIRSLREYIPGQAEVARGYNNVFAFRAKSVAMLYYAIDLVSRHEDECVEHLRAAHIAIEATSRLSDAMSAYRATKCPTFSSTRDGEDDGHDGTLIFAISMAYSASIQLFNLFANKDEETYRQRLAVARACVSIGAEACRVNPNLLHAAIYLPWCAAYEVLAWEMIRLNALGEKETAAAVLAEIEALMDLMKLFSQHFDTFKHQWPVQNLRRFNIHTADLAKWNKN</sequence>
<dbReference type="SMART" id="SM00066">
    <property type="entry name" value="GAL4"/>
    <property type="match status" value="1"/>
</dbReference>
<dbReference type="OrthoDB" id="2309723at2759"/>
<dbReference type="Gene3D" id="4.10.240.10">
    <property type="entry name" value="Zn(2)-C6 fungal-type DNA-binding domain"/>
    <property type="match status" value="1"/>
</dbReference>
<evidence type="ECO:0000313" key="7">
    <source>
        <dbReference type="EMBL" id="KDQ19044.1"/>
    </source>
</evidence>
<evidence type="ECO:0000259" key="6">
    <source>
        <dbReference type="PROSITE" id="PS50048"/>
    </source>
</evidence>
<dbReference type="EMBL" id="KL198020">
    <property type="protein sequence ID" value="KDQ19044.1"/>
    <property type="molecule type" value="Genomic_DNA"/>
</dbReference>
<dbReference type="Proteomes" id="UP000027195">
    <property type="component" value="Unassembled WGS sequence"/>
</dbReference>